<keyword evidence="1" id="KW-0732">Signal</keyword>
<sequence>MAKLLVVLIALSCILLPQSHLVASLQCYSCSGVINYYSKCTDLRNVHSSVCGSDQVCATFVLRKPNVDVLQRKCAPSTICSDLERKYQRNPVITVNECNVCNEDNCNSAPAL</sequence>
<keyword evidence="3" id="KW-1185">Reference proteome</keyword>
<dbReference type="Proteomes" id="UP001168821">
    <property type="component" value="Unassembled WGS sequence"/>
</dbReference>
<feature type="signal peptide" evidence="1">
    <location>
        <begin position="1"/>
        <end position="24"/>
    </location>
</feature>
<evidence type="ECO:0000256" key="1">
    <source>
        <dbReference type="SAM" id="SignalP"/>
    </source>
</evidence>
<protein>
    <recommendedName>
        <fullName evidence="4">Protein quiver</fullName>
    </recommendedName>
</protein>
<evidence type="ECO:0000313" key="3">
    <source>
        <dbReference type="Proteomes" id="UP001168821"/>
    </source>
</evidence>
<gene>
    <name evidence="2" type="ORF">Zmor_023120</name>
</gene>
<name>A0AA38M658_9CUCU</name>
<dbReference type="EMBL" id="JALNTZ010000007">
    <property type="protein sequence ID" value="KAJ3645470.1"/>
    <property type="molecule type" value="Genomic_DNA"/>
</dbReference>
<dbReference type="AlphaFoldDB" id="A0AA38M658"/>
<proteinExistence type="predicted"/>
<dbReference type="Gene3D" id="2.10.60.10">
    <property type="entry name" value="CD59"/>
    <property type="match status" value="1"/>
</dbReference>
<dbReference type="InterPro" id="IPR045860">
    <property type="entry name" value="Snake_toxin-like_sf"/>
</dbReference>
<organism evidence="2 3">
    <name type="scientific">Zophobas morio</name>
    <dbReference type="NCBI Taxonomy" id="2755281"/>
    <lineage>
        <taxon>Eukaryota</taxon>
        <taxon>Metazoa</taxon>
        <taxon>Ecdysozoa</taxon>
        <taxon>Arthropoda</taxon>
        <taxon>Hexapoda</taxon>
        <taxon>Insecta</taxon>
        <taxon>Pterygota</taxon>
        <taxon>Neoptera</taxon>
        <taxon>Endopterygota</taxon>
        <taxon>Coleoptera</taxon>
        <taxon>Polyphaga</taxon>
        <taxon>Cucujiformia</taxon>
        <taxon>Tenebrionidae</taxon>
        <taxon>Zophobas</taxon>
    </lineage>
</organism>
<comment type="caution">
    <text evidence="2">The sequence shown here is derived from an EMBL/GenBank/DDBJ whole genome shotgun (WGS) entry which is preliminary data.</text>
</comment>
<reference evidence="2" key="1">
    <citation type="journal article" date="2023" name="G3 (Bethesda)">
        <title>Whole genome assemblies of Zophobas morio and Tenebrio molitor.</title>
        <authorList>
            <person name="Kaur S."/>
            <person name="Stinson S.A."/>
            <person name="diCenzo G.C."/>
        </authorList>
    </citation>
    <scope>NUCLEOTIDE SEQUENCE</scope>
    <source>
        <strain evidence="2">QUZm001</strain>
    </source>
</reference>
<evidence type="ECO:0000313" key="2">
    <source>
        <dbReference type="EMBL" id="KAJ3645470.1"/>
    </source>
</evidence>
<feature type="chain" id="PRO_5041323145" description="Protein quiver" evidence="1">
    <location>
        <begin position="25"/>
        <end position="112"/>
    </location>
</feature>
<dbReference type="SUPFAM" id="SSF57302">
    <property type="entry name" value="Snake toxin-like"/>
    <property type="match status" value="1"/>
</dbReference>
<accession>A0AA38M658</accession>
<evidence type="ECO:0008006" key="4">
    <source>
        <dbReference type="Google" id="ProtNLM"/>
    </source>
</evidence>